<evidence type="ECO:0000256" key="1">
    <source>
        <dbReference type="ARBA" id="ARBA00022723"/>
    </source>
</evidence>
<dbReference type="PANTHER" id="PTHR42647:SF72">
    <property type="entry name" value="EF-HAND CALCIUM-BINDING DOMAIN-CONTAINING PROTEIN 4A"/>
    <property type="match status" value="1"/>
</dbReference>
<organism evidence="7 8">
    <name type="scientific">Ceratopteris richardii</name>
    <name type="common">Triangle waterfern</name>
    <dbReference type="NCBI Taxonomy" id="49495"/>
    <lineage>
        <taxon>Eukaryota</taxon>
        <taxon>Viridiplantae</taxon>
        <taxon>Streptophyta</taxon>
        <taxon>Embryophyta</taxon>
        <taxon>Tracheophyta</taxon>
        <taxon>Polypodiopsida</taxon>
        <taxon>Polypodiidae</taxon>
        <taxon>Polypodiales</taxon>
        <taxon>Pteridineae</taxon>
        <taxon>Pteridaceae</taxon>
        <taxon>Parkerioideae</taxon>
        <taxon>Ceratopteris</taxon>
    </lineage>
</organism>
<proteinExistence type="predicted"/>
<keyword evidence="3" id="KW-0862">Zinc</keyword>
<keyword evidence="2 4" id="KW-0863">Zinc-finger</keyword>
<dbReference type="InterPro" id="IPR001841">
    <property type="entry name" value="Znf_RING"/>
</dbReference>
<dbReference type="EMBL" id="CM035407">
    <property type="protein sequence ID" value="KAH7443762.1"/>
    <property type="molecule type" value="Genomic_DNA"/>
</dbReference>
<evidence type="ECO:0000256" key="2">
    <source>
        <dbReference type="ARBA" id="ARBA00022771"/>
    </source>
</evidence>
<keyword evidence="5" id="KW-0175">Coiled coil</keyword>
<evidence type="ECO:0000256" key="5">
    <source>
        <dbReference type="SAM" id="Coils"/>
    </source>
</evidence>
<dbReference type="OrthoDB" id="1711136at2759"/>
<dbReference type="AlphaFoldDB" id="A0A8T2V8Q8"/>
<feature type="domain" description="RING-type" evidence="6">
    <location>
        <begin position="361"/>
        <end position="396"/>
    </location>
</feature>
<evidence type="ECO:0000313" key="7">
    <source>
        <dbReference type="EMBL" id="KAH7443762.1"/>
    </source>
</evidence>
<dbReference type="Proteomes" id="UP000825935">
    <property type="component" value="Chromosome 2"/>
</dbReference>
<protein>
    <recommendedName>
        <fullName evidence="6">RING-type domain-containing protein</fullName>
    </recommendedName>
</protein>
<evidence type="ECO:0000256" key="4">
    <source>
        <dbReference type="PROSITE-ProRule" id="PRU00175"/>
    </source>
</evidence>
<keyword evidence="8" id="KW-1185">Reference proteome</keyword>
<dbReference type="PROSITE" id="PS50089">
    <property type="entry name" value="ZF_RING_2"/>
    <property type="match status" value="1"/>
</dbReference>
<evidence type="ECO:0000259" key="6">
    <source>
        <dbReference type="PROSITE" id="PS50089"/>
    </source>
</evidence>
<dbReference type="GO" id="GO:0004842">
    <property type="term" value="F:ubiquitin-protein transferase activity"/>
    <property type="evidence" value="ECO:0007669"/>
    <property type="project" value="TreeGrafter"/>
</dbReference>
<dbReference type="InterPro" id="IPR013083">
    <property type="entry name" value="Znf_RING/FYVE/PHD"/>
</dbReference>
<evidence type="ECO:0000313" key="8">
    <source>
        <dbReference type="Proteomes" id="UP000825935"/>
    </source>
</evidence>
<comment type="caution">
    <text evidence="7">The sequence shown here is derived from an EMBL/GenBank/DDBJ whole genome shotgun (WGS) entry which is preliminary data.</text>
</comment>
<gene>
    <name evidence="7" type="ORF">KP509_02G050000</name>
</gene>
<evidence type="ECO:0000256" key="3">
    <source>
        <dbReference type="ARBA" id="ARBA00022833"/>
    </source>
</evidence>
<sequence length="408" mass="44412">MAVQAQYSSLGDQRNRETHLSGLNISAFDTRLLTTNPLHGHFFGECSVQQGGALVGGASMEDIQRLSQLGGAIPNSGLAPSKFSLNQTQLMQANLDIVVEANKKRRMEPIGTGLCQSSVQKYQLQLGVDLNQNSGGCSHGSLAPHAVVHNNVSTGLCLALDDDRSTVTSSRPDSSSSFGLRDEISAQISQHQEELNQLIKTQLDHVRQAVLEKAQRQSKGLLLAVEQSAAKRLRERDMEMEKVKRRNVELEDSVAQLGMESQMWQTKAKNNEAMVAFLRSNLQQAMLAQQQSREQQSRLEGCGDSEVDDAASACIDDNPHAQQLRAMTALRKAHASASSPLMNNLPQSNMTNNEISIGRACRRCKAKEASVVLLPCLHLCLCVGCKDDCGKCPICSTLRSASVEVFLS</sequence>
<accession>A0A8T2V8Q8</accession>
<dbReference type="Gene3D" id="3.30.40.10">
    <property type="entry name" value="Zinc/RING finger domain, C3HC4 (zinc finger)"/>
    <property type="match status" value="1"/>
</dbReference>
<name>A0A8T2V8Q8_CERRI</name>
<dbReference type="Pfam" id="PF13920">
    <property type="entry name" value="zf-C3HC4_3"/>
    <property type="match status" value="1"/>
</dbReference>
<feature type="coiled-coil region" evidence="5">
    <location>
        <begin position="233"/>
        <end position="260"/>
    </location>
</feature>
<dbReference type="PANTHER" id="PTHR42647">
    <property type="entry name" value="SBP (S-RIBONUCLEASE BINDING PROTEIN) FAMILY PROTEIN"/>
    <property type="match status" value="1"/>
</dbReference>
<dbReference type="GO" id="GO:0008270">
    <property type="term" value="F:zinc ion binding"/>
    <property type="evidence" value="ECO:0007669"/>
    <property type="project" value="UniProtKB-KW"/>
</dbReference>
<reference evidence="7" key="1">
    <citation type="submission" date="2021-08" db="EMBL/GenBank/DDBJ databases">
        <title>WGS assembly of Ceratopteris richardii.</title>
        <authorList>
            <person name="Marchant D.B."/>
            <person name="Chen G."/>
            <person name="Jenkins J."/>
            <person name="Shu S."/>
            <person name="Leebens-Mack J."/>
            <person name="Grimwood J."/>
            <person name="Schmutz J."/>
            <person name="Soltis P."/>
            <person name="Soltis D."/>
            <person name="Chen Z.-H."/>
        </authorList>
    </citation>
    <scope>NUCLEOTIDE SEQUENCE</scope>
    <source>
        <strain evidence="7">Whitten #5841</strain>
        <tissue evidence="7">Leaf</tissue>
    </source>
</reference>
<keyword evidence="1" id="KW-0479">Metal-binding</keyword>